<organism evidence="2 3">
    <name type="scientific">Plakobranchus ocellatus</name>
    <dbReference type="NCBI Taxonomy" id="259542"/>
    <lineage>
        <taxon>Eukaryota</taxon>
        <taxon>Metazoa</taxon>
        <taxon>Spiralia</taxon>
        <taxon>Lophotrochozoa</taxon>
        <taxon>Mollusca</taxon>
        <taxon>Gastropoda</taxon>
        <taxon>Heterobranchia</taxon>
        <taxon>Euthyneura</taxon>
        <taxon>Panpulmonata</taxon>
        <taxon>Sacoglossa</taxon>
        <taxon>Placobranchoidea</taxon>
        <taxon>Plakobranchidae</taxon>
        <taxon>Plakobranchus</taxon>
    </lineage>
</organism>
<sequence>MIPAFSTLVSWMARTQACDRNVRLQCRADSLVFMPTASTMQNDKSQGRGADGGARTRDRRVPADLRADSQATVPPTPRRVYILLHQCLLHLGKADCFHSEILRNPAVSQRESIFLFGLTMWAGKRLVIKRHFLAKVSLTASICLLVRSCP</sequence>
<protein>
    <submittedName>
        <fullName evidence="2">Uncharacterized protein</fullName>
    </submittedName>
</protein>
<dbReference type="Proteomes" id="UP000735302">
    <property type="component" value="Unassembled WGS sequence"/>
</dbReference>
<keyword evidence="3" id="KW-1185">Reference proteome</keyword>
<gene>
    <name evidence="2" type="ORF">PoB_001596700</name>
</gene>
<dbReference type="EMBL" id="BLXT01001935">
    <property type="protein sequence ID" value="GFN89461.1"/>
    <property type="molecule type" value="Genomic_DNA"/>
</dbReference>
<reference evidence="2 3" key="1">
    <citation type="journal article" date="2021" name="Elife">
        <title>Chloroplast acquisition without the gene transfer in kleptoplastic sea slugs, Plakobranchus ocellatus.</title>
        <authorList>
            <person name="Maeda T."/>
            <person name="Takahashi S."/>
            <person name="Yoshida T."/>
            <person name="Shimamura S."/>
            <person name="Takaki Y."/>
            <person name="Nagai Y."/>
            <person name="Toyoda A."/>
            <person name="Suzuki Y."/>
            <person name="Arimoto A."/>
            <person name="Ishii H."/>
            <person name="Satoh N."/>
            <person name="Nishiyama T."/>
            <person name="Hasebe M."/>
            <person name="Maruyama T."/>
            <person name="Minagawa J."/>
            <person name="Obokata J."/>
            <person name="Shigenobu S."/>
        </authorList>
    </citation>
    <scope>NUCLEOTIDE SEQUENCE [LARGE SCALE GENOMIC DNA]</scope>
</reference>
<accession>A0AAV3Z2L5</accession>
<dbReference type="AlphaFoldDB" id="A0AAV3Z2L5"/>
<feature type="compositionally biased region" description="Basic and acidic residues" evidence="1">
    <location>
        <begin position="54"/>
        <end position="67"/>
    </location>
</feature>
<name>A0AAV3Z2L5_9GAST</name>
<feature type="region of interest" description="Disordered" evidence="1">
    <location>
        <begin position="40"/>
        <end position="71"/>
    </location>
</feature>
<evidence type="ECO:0000313" key="3">
    <source>
        <dbReference type="Proteomes" id="UP000735302"/>
    </source>
</evidence>
<evidence type="ECO:0000313" key="2">
    <source>
        <dbReference type="EMBL" id="GFN89461.1"/>
    </source>
</evidence>
<evidence type="ECO:0000256" key="1">
    <source>
        <dbReference type="SAM" id="MobiDB-lite"/>
    </source>
</evidence>
<proteinExistence type="predicted"/>
<comment type="caution">
    <text evidence="2">The sequence shown here is derived from an EMBL/GenBank/DDBJ whole genome shotgun (WGS) entry which is preliminary data.</text>
</comment>